<evidence type="ECO:0000256" key="5">
    <source>
        <dbReference type="ARBA" id="ARBA00023180"/>
    </source>
</evidence>
<dbReference type="PANTHER" id="PTHR12106:SF27">
    <property type="entry name" value="SORTILIN-RELATED RECEPTOR"/>
    <property type="match status" value="1"/>
</dbReference>
<keyword evidence="2" id="KW-0472">Membrane</keyword>
<comment type="subcellular location">
    <subcellularLocation>
        <location evidence="1">Cell membrane</location>
    </subcellularLocation>
</comment>
<evidence type="ECO:0000256" key="4">
    <source>
        <dbReference type="ARBA" id="ARBA00023157"/>
    </source>
</evidence>
<dbReference type="SMART" id="SM00602">
    <property type="entry name" value="VPS10"/>
    <property type="match status" value="1"/>
</dbReference>
<dbReference type="Pfam" id="PF15902">
    <property type="entry name" value="Sortilin-Vps10"/>
    <property type="match status" value="1"/>
</dbReference>
<keyword evidence="2" id="KW-1003">Cell membrane</keyword>
<dbReference type="InterPro" id="IPR031777">
    <property type="entry name" value="Sortilin_C"/>
</dbReference>
<comment type="caution">
    <text evidence="8">The sequence shown here is derived from an EMBL/GenBank/DDBJ whole genome shotgun (WGS) entry which is preliminary data.</text>
</comment>
<organism evidence="8 9">
    <name type="scientific">Thelohanellus kitauei</name>
    <name type="common">Myxosporean</name>
    <dbReference type="NCBI Taxonomy" id="669202"/>
    <lineage>
        <taxon>Eukaryota</taxon>
        <taxon>Metazoa</taxon>
        <taxon>Cnidaria</taxon>
        <taxon>Myxozoa</taxon>
        <taxon>Myxosporea</taxon>
        <taxon>Bivalvulida</taxon>
        <taxon>Platysporina</taxon>
        <taxon>Myxobolidae</taxon>
        <taxon>Thelohanellus</taxon>
    </lineage>
</organism>
<dbReference type="GO" id="GO:0005886">
    <property type="term" value="C:plasma membrane"/>
    <property type="evidence" value="ECO:0007669"/>
    <property type="project" value="UniProtKB-SubCell"/>
</dbReference>
<comment type="caution">
    <text evidence="6">Lacks conserved residue(s) required for the propagation of feature annotation.</text>
</comment>
<evidence type="ECO:0000259" key="7">
    <source>
        <dbReference type="SMART" id="SM00602"/>
    </source>
</evidence>
<feature type="disulfide bond" evidence="6">
    <location>
        <begin position="779"/>
        <end position="794"/>
    </location>
</feature>
<proteinExistence type="predicted"/>
<evidence type="ECO:0000256" key="3">
    <source>
        <dbReference type="ARBA" id="ARBA00022737"/>
    </source>
</evidence>
<keyword evidence="4 6" id="KW-1015">Disulfide bond</keyword>
<dbReference type="AlphaFoldDB" id="A0A0C2I9D7"/>
<protein>
    <submittedName>
        <fullName evidence="8">Vacuolar protein sorting/targeting protein 10</fullName>
    </submittedName>
</protein>
<keyword evidence="9" id="KW-1185">Reference proteome</keyword>
<evidence type="ECO:0000313" key="8">
    <source>
        <dbReference type="EMBL" id="KII61883.1"/>
    </source>
</evidence>
<reference evidence="8 9" key="1">
    <citation type="journal article" date="2014" name="Genome Biol. Evol.">
        <title>The genome of the myxosporean Thelohanellus kitauei shows adaptations to nutrient acquisition within its fish host.</title>
        <authorList>
            <person name="Yang Y."/>
            <person name="Xiong J."/>
            <person name="Zhou Z."/>
            <person name="Huo F."/>
            <person name="Miao W."/>
            <person name="Ran C."/>
            <person name="Liu Y."/>
            <person name="Zhang J."/>
            <person name="Feng J."/>
            <person name="Wang M."/>
            <person name="Wang M."/>
            <person name="Wang L."/>
            <person name="Yao B."/>
        </authorList>
    </citation>
    <scope>NUCLEOTIDE SEQUENCE [LARGE SCALE GENOMIC DNA]</scope>
    <source>
        <strain evidence="8">Wuqing</strain>
    </source>
</reference>
<accession>A0A0C2I9D7</accession>
<dbReference type="OrthoDB" id="5949766at2759"/>
<dbReference type="Pfam" id="PF15901">
    <property type="entry name" value="Sortilin_C"/>
    <property type="match status" value="1"/>
</dbReference>
<dbReference type="Gene3D" id="4.10.400.10">
    <property type="entry name" value="Low-density Lipoprotein Receptor"/>
    <property type="match status" value="1"/>
</dbReference>
<evidence type="ECO:0000313" key="9">
    <source>
        <dbReference type="Proteomes" id="UP000031668"/>
    </source>
</evidence>
<evidence type="ECO:0000256" key="6">
    <source>
        <dbReference type="PROSITE-ProRule" id="PRU00124"/>
    </source>
</evidence>
<dbReference type="InterPro" id="IPR036055">
    <property type="entry name" value="LDL_receptor-like_sf"/>
</dbReference>
<dbReference type="InterPro" id="IPR002172">
    <property type="entry name" value="LDrepeatLR_classA_rpt"/>
</dbReference>
<dbReference type="SUPFAM" id="SSF57424">
    <property type="entry name" value="LDL receptor-like module"/>
    <property type="match status" value="1"/>
</dbReference>
<feature type="disulfide bond" evidence="6">
    <location>
        <begin position="767"/>
        <end position="785"/>
    </location>
</feature>
<sequence>MLSKYFSYDFQRENIVYEMYVSRSFGNNFEHISDHVVEAAWIQNTSYIIYIANSVVRIIDVAHNYTEMFKFYSVKRFHQIRNEFIVIEYDQAFEKDMILEILHLNENKNLTAKIVHENHFGVKSNYKIYKKYNEFFYLNGALYILVWKNSYTLCLCTFNQYDQIIELVCDLSLYDTSGGKCSVVINPHLSGVIYANLHKTGLKTRTYASFDNGKNFVPLEFKDKTSECQENACGVELDLECSTDLIESTFPEKWMVKLKGTLHRKNRGSYHTFFSFNGGKSWKIVDSHVENLTILNRGSVLFGTEVMSGRIWFSYNEGWSWYRQDIAASNIIDVKPIESPNTQLISAIDYDMVKKVFSLFIFDFSHVLNRTCEDKDYAAFYITRFSGNCFQGQEVYFWKKKADSVCVDNRNSVLQMTRPCPCSPEDFQCERNYYFKDNFCVLNPYSNAKESVKKCRDGGTPLNNLNGFAKLNPDICSSRHIDLDEDSEYCDYCISNNFSIQIFVFFNDNLQELQLDYKGGYLPASEFIKNSLPMRISAKNAITYDPRSKAIYLFLIHTIYRFDDKTNNFTSDKTSLYRLSFGIVSMAYDYWNTLLFFLDTHSRLFVISLTDNYIKLLSSNVTSFQFHMSSLAISFSTFNQICYYRMFWNIICFDAEMNIRKYVYSPESQYHFVLLQNNTLFIAKHPIGGKSIIHQEISLKLSQPMYIENPIEINHPYGSSMCQYTCNPLIRTADFCYCSDSNESPKEYMCKEGDAKCLNKLCVGFRCNNGQCRRNNIRCDRIDDCGDNTDEKNCDQTCSDNKHLCQGKCILKSKICPDLSYEYLDPDMPESVPSKSRTDVSYEYF</sequence>
<dbReference type="SUPFAM" id="SSF110296">
    <property type="entry name" value="Oligoxyloglucan reducing end-specific cellobiohydrolase"/>
    <property type="match status" value="1"/>
</dbReference>
<dbReference type="PROSITE" id="PS50068">
    <property type="entry name" value="LDLRA_2"/>
    <property type="match status" value="1"/>
</dbReference>
<dbReference type="PANTHER" id="PTHR12106">
    <property type="entry name" value="SORTILIN RELATED"/>
    <property type="match status" value="1"/>
</dbReference>
<dbReference type="EMBL" id="JWZT01005187">
    <property type="protein sequence ID" value="KII61883.1"/>
    <property type="molecule type" value="Genomic_DNA"/>
</dbReference>
<keyword evidence="5" id="KW-0325">Glycoprotein</keyword>
<dbReference type="InterPro" id="IPR031778">
    <property type="entry name" value="Sortilin_N"/>
</dbReference>
<feature type="domain" description="VPS10" evidence="7">
    <location>
        <begin position="7"/>
        <end position="498"/>
    </location>
</feature>
<gene>
    <name evidence="8" type="ORF">RF11_14159</name>
</gene>
<dbReference type="InterPro" id="IPR050310">
    <property type="entry name" value="VPS10-sortilin"/>
</dbReference>
<dbReference type="Proteomes" id="UP000031668">
    <property type="component" value="Unassembled WGS sequence"/>
</dbReference>
<dbReference type="SMART" id="SM00192">
    <property type="entry name" value="LDLa"/>
    <property type="match status" value="1"/>
</dbReference>
<evidence type="ECO:0000256" key="1">
    <source>
        <dbReference type="ARBA" id="ARBA00004236"/>
    </source>
</evidence>
<name>A0A0C2I9D7_THEKT</name>
<evidence type="ECO:0000256" key="2">
    <source>
        <dbReference type="ARBA" id="ARBA00022475"/>
    </source>
</evidence>
<dbReference type="GO" id="GO:0006892">
    <property type="term" value="P:post-Golgi vesicle-mediated transport"/>
    <property type="evidence" value="ECO:0007669"/>
    <property type="project" value="TreeGrafter"/>
</dbReference>
<keyword evidence="3" id="KW-0677">Repeat</keyword>
<dbReference type="GO" id="GO:0005794">
    <property type="term" value="C:Golgi apparatus"/>
    <property type="evidence" value="ECO:0007669"/>
    <property type="project" value="TreeGrafter"/>
</dbReference>
<dbReference type="CDD" id="cd00112">
    <property type="entry name" value="LDLa"/>
    <property type="match status" value="1"/>
</dbReference>
<dbReference type="SUPFAM" id="SSF63825">
    <property type="entry name" value="YWTD domain"/>
    <property type="match status" value="1"/>
</dbReference>
<dbReference type="InterPro" id="IPR006581">
    <property type="entry name" value="VPS10"/>
</dbReference>